<evidence type="ECO:0000313" key="1">
    <source>
        <dbReference type="EMBL" id="AKG07675.1"/>
    </source>
</evidence>
<organism evidence="1 2">
    <name type="scientific">Moraxella bovoculi</name>
    <dbReference type="NCBI Taxonomy" id="386891"/>
    <lineage>
        <taxon>Bacteria</taxon>
        <taxon>Pseudomonadati</taxon>
        <taxon>Pseudomonadota</taxon>
        <taxon>Gammaproteobacteria</taxon>
        <taxon>Moraxellales</taxon>
        <taxon>Moraxellaceae</taxon>
        <taxon>Moraxella</taxon>
    </lineage>
</organism>
<gene>
    <name evidence="1" type="ORF">AAX06_05320</name>
</gene>
<proteinExistence type="predicted"/>
<dbReference type="Proteomes" id="UP000077465">
    <property type="component" value="Chromosome"/>
</dbReference>
<protein>
    <submittedName>
        <fullName evidence="1">Uncharacterized protein</fullName>
    </submittedName>
</protein>
<sequence>MVAARKFNFISTLFWFYQIMKMGFCGFDFLDGCKTNHQASTQESKTLKPRRIKASINTLIQPNGFIEFFVFDNFKTNQQF</sequence>
<accession>A0AAC8PVD0</accession>
<reference evidence="1 2" key="1">
    <citation type="submission" date="2015-05" db="EMBL/GenBank/DDBJ databases">
        <authorList>
            <person name="Dickey A."/>
            <person name="Clawson M."/>
            <person name="Bono J."/>
            <person name="Loy J.D."/>
        </authorList>
    </citation>
    <scope>NUCLEOTIDE SEQUENCE [LARGE SCALE GENOMIC DNA]</scope>
    <source>
        <strain evidence="1 2">22581</strain>
    </source>
</reference>
<name>A0AAC8PVD0_9GAMM</name>
<evidence type="ECO:0000313" key="2">
    <source>
        <dbReference type="Proteomes" id="UP000077465"/>
    </source>
</evidence>
<dbReference type="EMBL" id="CP011376">
    <property type="protein sequence ID" value="AKG07675.1"/>
    <property type="molecule type" value="Genomic_DNA"/>
</dbReference>
<dbReference type="AlphaFoldDB" id="A0AAC8PVD0"/>